<dbReference type="Proteomes" id="UP000738349">
    <property type="component" value="Unassembled WGS sequence"/>
</dbReference>
<dbReference type="Gene3D" id="3.90.25.10">
    <property type="entry name" value="UDP-galactose 4-epimerase, domain 1"/>
    <property type="match status" value="1"/>
</dbReference>
<dbReference type="OrthoDB" id="300709at2759"/>
<protein>
    <recommendedName>
        <fullName evidence="3">NmrA-like domain-containing protein</fullName>
    </recommendedName>
</protein>
<evidence type="ECO:0000259" key="3">
    <source>
        <dbReference type="Pfam" id="PF05368"/>
    </source>
</evidence>
<sequence length="305" mass="33092">MSKLITVFGATGVQGGSVIRAILNDPVLSKEFKIRGITRDTSKPAAKDLEAQGVELVSADMSSAEQAAPAVKGAHSVFLITNFWESTSEDVEVAQGKAVTDASKAAGVKHLIFSSLLNTTEISGGRLPNITHFVGKSRIEQYIRDSGVPATFVLPGFYMSNMFTMINKGEDGNYTLALPVDSEKPQVPLFDAASDTGKFVKAALEKYPSYVNQRIYAATAYYTPARIASEFSEVIGKPTASVKVPSEVFKSFLPAPIAQEMLENMLLLEDPGYYGKADLAESLSLVSEKPTTWKSFVEQNKEKWL</sequence>
<keyword evidence="2" id="KW-0521">NADP</keyword>
<keyword evidence="5" id="KW-1185">Reference proteome</keyword>
<dbReference type="InterPro" id="IPR008030">
    <property type="entry name" value="NmrA-like"/>
</dbReference>
<dbReference type="Gene3D" id="3.40.50.720">
    <property type="entry name" value="NAD(P)-binding Rossmann-like Domain"/>
    <property type="match status" value="1"/>
</dbReference>
<feature type="domain" description="NmrA-like" evidence="3">
    <location>
        <begin position="1"/>
        <end position="296"/>
    </location>
</feature>
<dbReference type="PANTHER" id="PTHR42748:SF31">
    <property type="entry name" value="NMRA-LIKE DOMAIN-CONTAINING PROTEIN-RELATED"/>
    <property type="match status" value="1"/>
</dbReference>
<name>A0A9P9E1A1_9HYPO</name>
<dbReference type="InterPro" id="IPR036291">
    <property type="entry name" value="NAD(P)-bd_dom_sf"/>
</dbReference>
<dbReference type="GO" id="GO:0005634">
    <property type="term" value="C:nucleus"/>
    <property type="evidence" value="ECO:0007669"/>
    <property type="project" value="TreeGrafter"/>
</dbReference>
<dbReference type="Pfam" id="PF05368">
    <property type="entry name" value="NmrA"/>
    <property type="match status" value="1"/>
</dbReference>
<gene>
    <name evidence="4" type="ORF">EDB81DRAFT_906597</name>
</gene>
<dbReference type="EMBL" id="JAGMUV010000018">
    <property type="protein sequence ID" value="KAH7128901.1"/>
    <property type="molecule type" value="Genomic_DNA"/>
</dbReference>
<dbReference type="PANTHER" id="PTHR42748">
    <property type="entry name" value="NITROGEN METABOLITE REPRESSION PROTEIN NMRA FAMILY MEMBER"/>
    <property type="match status" value="1"/>
</dbReference>
<accession>A0A9P9E1A1</accession>
<comment type="similarity">
    <text evidence="1">Belongs to the NmrA-type oxidoreductase family.</text>
</comment>
<dbReference type="CDD" id="cd05251">
    <property type="entry name" value="NmrA_like_SDR_a"/>
    <property type="match status" value="1"/>
</dbReference>
<dbReference type="SUPFAM" id="SSF51735">
    <property type="entry name" value="NAD(P)-binding Rossmann-fold domains"/>
    <property type="match status" value="1"/>
</dbReference>
<evidence type="ECO:0000313" key="5">
    <source>
        <dbReference type="Proteomes" id="UP000738349"/>
    </source>
</evidence>
<comment type="caution">
    <text evidence="4">The sequence shown here is derived from an EMBL/GenBank/DDBJ whole genome shotgun (WGS) entry which is preliminary data.</text>
</comment>
<dbReference type="InterPro" id="IPR051164">
    <property type="entry name" value="NmrA-like_oxidored"/>
</dbReference>
<proteinExistence type="inferred from homology"/>
<evidence type="ECO:0000313" key="4">
    <source>
        <dbReference type="EMBL" id="KAH7128901.1"/>
    </source>
</evidence>
<evidence type="ECO:0000256" key="1">
    <source>
        <dbReference type="ARBA" id="ARBA00006328"/>
    </source>
</evidence>
<evidence type="ECO:0000256" key="2">
    <source>
        <dbReference type="ARBA" id="ARBA00022857"/>
    </source>
</evidence>
<dbReference type="AlphaFoldDB" id="A0A9P9E1A1"/>
<reference evidence="4" key="1">
    <citation type="journal article" date="2021" name="Nat. Commun.">
        <title>Genetic determinants of endophytism in the Arabidopsis root mycobiome.</title>
        <authorList>
            <person name="Mesny F."/>
            <person name="Miyauchi S."/>
            <person name="Thiergart T."/>
            <person name="Pickel B."/>
            <person name="Atanasova L."/>
            <person name="Karlsson M."/>
            <person name="Huettel B."/>
            <person name="Barry K.W."/>
            <person name="Haridas S."/>
            <person name="Chen C."/>
            <person name="Bauer D."/>
            <person name="Andreopoulos W."/>
            <person name="Pangilinan J."/>
            <person name="LaButti K."/>
            <person name="Riley R."/>
            <person name="Lipzen A."/>
            <person name="Clum A."/>
            <person name="Drula E."/>
            <person name="Henrissat B."/>
            <person name="Kohler A."/>
            <person name="Grigoriev I.V."/>
            <person name="Martin F.M."/>
            <person name="Hacquard S."/>
        </authorList>
    </citation>
    <scope>NUCLEOTIDE SEQUENCE</scope>
    <source>
        <strain evidence="4">MPI-CAGE-AT-0147</strain>
    </source>
</reference>
<organism evidence="4 5">
    <name type="scientific">Dactylonectria macrodidyma</name>
    <dbReference type="NCBI Taxonomy" id="307937"/>
    <lineage>
        <taxon>Eukaryota</taxon>
        <taxon>Fungi</taxon>
        <taxon>Dikarya</taxon>
        <taxon>Ascomycota</taxon>
        <taxon>Pezizomycotina</taxon>
        <taxon>Sordariomycetes</taxon>
        <taxon>Hypocreomycetidae</taxon>
        <taxon>Hypocreales</taxon>
        <taxon>Nectriaceae</taxon>
        <taxon>Dactylonectria</taxon>
    </lineage>
</organism>